<feature type="chain" id="PRO_5008508412" evidence="2">
    <location>
        <begin position="21"/>
        <end position="91"/>
    </location>
</feature>
<keyword evidence="1" id="KW-0812">Transmembrane</keyword>
<dbReference type="Proteomes" id="UP000092600">
    <property type="component" value="Unassembled WGS sequence"/>
</dbReference>
<protein>
    <submittedName>
        <fullName evidence="3">Uncharacterized protein</fullName>
    </submittedName>
</protein>
<organism evidence="3 4">
    <name type="scientific">Ananas comosus</name>
    <name type="common">Pineapple</name>
    <name type="synonym">Ananas ananas</name>
    <dbReference type="NCBI Taxonomy" id="4615"/>
    <lineage>
        <taxon>Eukaryota</taxon>
        <taxon>Viridiplantae</taxon>
        <taxon>Streptophyta</taxon>
        <taxon>Embryophyta</taxon>
        <taxon>Tracheophyta</taxon>
        <taxon>Spermatophyta</taxon>
        <taxon>Magnoliopsida</taxon>
        <taxon>Liliopsida</taxon>
        <taxon>Poales</taxon>
        <taxon>Bromeliaceae</taxon>
        <taxon>Bromelioideae</taxon>
        <taxon>Ananas</taxon>
    </lineage>
</organism>
<feature type="transmembrane region" description="Helical" evidence="1">
    <location>
        <begin position="28"/>
        <end position="48"/>
    </location>
</feature>
<evidence type="ECO:0000256" key="2">
    <source>
        <dbReference type="SAM" id="SignalP"/>
    </source>
</evidence>
<name>A0A199VQL5_ANACO</name>
<keyword evidence="1" id="KW-0472">Membrane</keyword>
<feature type="non-terminal residue" evidence="3">
    <location>
        <position position="91"/>
    </location>
</feature>
<keyword evidence="2" id="KW-0732">Signal</keyword>
<proteinExistence type="predicted"/>
<keyword evidence="1" id="KW-1133">Transmembrane helix</keyword>
<sequence length="91" mass="10235">MNVYLIILFYFLAYLVRTLGVDEAGKTLAIIIGLMAAVALIIVFLSFIRRAGNEEGKRGFLLEVWRGTKKTWMRGTCFNGNKVEWGSCQNG</sequence>
<evidence type="ECO:0000313" key="4">
    <source>
        <dbReference type="Proteomes" id="UP000092600"/>
    </source>
</evidence>
<evidence type="ECO:0000313" key="3">
    <source>
        <dbReference type="EMBL" id="OAY79303.1"/>
    </source>
</evidence>
<comment type="caution">
    <text evidence="3">The sequence shown here is derived from an EMBL/GenBank/DDBJ whole genome shotgun (WGS) entry which is preliminary data.</text>
</comment>
<feature type="signal peptide" evidence="2">
    <location>
        <begin position="1"/>
        <end position="20"/>
    </location>
</feature>
<dbReference type="AlphaFoldDB" id="A0A199VQL5"/>
<reference evidence="3 4" key="1">
    <citation type="journal article" date="2016" name="DNA Res.">
        <title>The draft genome of MD-2 pineapple using hybrid error correction of long reads.</title>
        <authorList>
            <person name="Redwan R.M."/>
            <person name="Saidin A."/>
            <person name="Kumar S.V."/>
        </authorList>
    </citation>
    <scope>NUCLEOTIDE SEQUENCE [LARGE SCALE GENOMIC DNA]</scope>
    <source>
        <strain evidence="4">cv. MD2</strain>
        <tissue evidence="3">Leaf</tissue>
    </source>
</reference>
<accession>A0A199VQL5</accession>
<evidence type="ECO:0000256" key="1">
    <source>
        <dbReference type="SAM" id="Phobius"/>
    </source>
</evidence>
<gene>
    <name evidence="3" type="ORF">ACMD2_00024</name>
</gene>
<dbReference type="EMBL" id="LSRQ01001111">
    <property type="protein sequence ID" value="OAY79303.1"/>
    <property type="molecule type" value="Genomic_DNA"/>
</dbReference>